<evidence type="ECO:0000259" key="3">
    <source>
        <dbReference type="Pfam" id="PF08241"/>
    </source>
</evidence>
<dbReference type="AlphaFoldDB" id="A0A089ZAJ9"/>
<feature type="domain" description="Methyltransferase type 11" evidence="3">
    <location>
        <begin position="54"/>
        <end position="151"/>
    </location>
</feature>
<dbReference type="PATRIC" id="fig|2162.10.peg.177"/>
<dbReference type="CDD" id="cd02440">
    <property type="entry name" value="AdoMet_MTases"/>
    <property type="match status" value="1"/>
</dbReference>
<evidence type="ECO:0000313" key="6">
    <source>
        <dbReference type="Proteomes" id="UP000029661"/>
    </source>
</evidence>
<protein>
    <submittedName>
        <fullName evidence="5">Methyltransferase type 11</fullName>
    </submittedName>
    <submittedName>
        <fullName evidence="4">SAM-dependent methyltransferase</fullName>
    </submittedName>
</protein>
<gene>
    <name evidence="4" type="ORF">BRM9_0203</name>
    <name evidence="5" type="ORF">MB9_0168</name>
</gene>
<proteinExistence type="predicted"/>
<dbReference type="PANTHER" id="PTHR44068">
    <property type="entry name" value="ZGC:194242"/>
    <property type="match status" value="1"/>
</dbReference>
<dbReference type="InterPro" id="IPR013216">
    <property type="entry name" value="Methyltransf_11"/>
</dbReference>
<evidence type="ECO:0000313" key="4">
    <source>
        <dbReference type="EMBL" id="AIS31032.1"/>
    </source>
</evidence>
<feature type="region of interest" description="Disordered" evidence="2">
    <location>
        <begin position="1"/>
        <end position="20"/>
    </location>
</feature>
<dbReference type="PANTHER" id="PTHR44068:SF1">
    <property type="entry name" value="HYPOTHETICAL LOC100005854"/>
    <property type="match status" value="1"/>
</dbReference>
<sequence length="218" mass="24143">MLKVKKGKEKEKKKADKNSQSVDTMLIDGAHAPIYPLIAHQIISKLHITEGVAIDVGAGPASLSVAMARLSDLKIYAMDISAEVIQIAQESMEKEGLENRIKLVHGDVHQMPFPHDFADLVFSRGSMFFWKDLPTAFREIYRVLKPGGSAYVGGGFGSAEVKEKVKPQFERDPPNSIPKIPIDTLEKAVLKAGINDYTLINDDSGLWVLFKKRNQISI</sequence>
<dbReference type="EMBL" id="LN734822">
    <property type="protein sequence ID" value="CEL23824.1"/>
    <property type="molecule type" value="Genomic_DNA"/>
</dbReference>
<accession>A0A089ZAJ9</accession>
<dbReference type="OrthoDB" id="1018at2157"/>
<keyword evidence="4" id="KW-0489">Methyltransferase</keyword>
<dbReference type="STRING" id="2162.BRM9_0203"/>
<feature type="compositionally biased region" description="Basic and acidic residues" evidence="2">
    <location>
        <begin position="8"/>
        <end position="17"/>
    </location>
</feature>
<dbReference type="Pfam" id="PF08241">
    <property type="entry name" value="Methyltransf_11"/>
    <property type="match status" value="1"/>
</dbReference>
<dbReference type="GO" id="GO:0032259">
    <property type="term" value="P:methylation"/>
    <property type="evidence" value="ECO:0007669"/>
    <property type="project" value="UniProtKB-KW"/>
</dbReference>
<reference evidence="4" key="1">
    <citation type="submission" date="2013-12" db="EMBL/GenBank/DDBJ databases">
        <title>The complete genome sequence of Methanobacterium sp. BRM9.</title>
        <authorList>
            <consortium name="Pastoral Greenhouse Gas Research Consortium"/>
            <person name="Kelly W.J."/>
            <person name="Leahy S.C."/>
            <person name="Perry R."/>
            <person name="Li D."/>
            <person name="Altermann E."/>
            <person name="Lambie S.C."/>
            <person name="Attwood G.T."/>
        </authorList>
    </citation>
    <scope>NUCLEOTIDE SEQUENCE [LARGE SCALE GENOMIC DNA]</scope>
    <source>
        <strain evidence="4">BRM9</strain>
    </source>
</reference>
<dbReference type="GO" id="GO:0016126">
    <property type="term" value="P:sterol biosynthetic process"/>
    <property type="evidence" value="ECO:0007669"/>
    <property type="project" value="TreeGrafter"/>
</dbReference>
<dbReference type="InterPro" id="IPR029063">
    <property type="entry name" value="SAM-dependent_MTases_sf"/>
</dbReference>
<name>A0A089ZAJ9_METFO</name>
<evidence type="ECO:0000313" key="7">
    <source>
        <dbReference type="Proteomes" id="UP000062768"/>
    </source>
</evidence>
<dbReference type="GeneID" id="26738435"/>
<evidence type="ECO:0000313" key="5">
    <source>
        <dbReference type="EMBL" id="CEL23824.1"/>
    </source>
</evidence>
<evidence type="ECO:0000256" key="1">
    <source>
        <dbReference type="ARBA" id="ARBA00022679"/>
    </source>
</evidence>
<dbReference type="SUPFAM" id="SSF53335">
    <property type="entry name" value="S-adenosyl-L-methionine-dependent methyltransferases"/>
    <property type="match status" value="1"/>
</dbReference>
<keyword evidence="7" id="KW-1185">Reference proteome</keyword>
<dbReference type="EMBL" id="CP006933">
    <property type="protein sequence ID" value="AIS31032.1"/>
    <property type="molecule type" value="Genomic_DNA"/>
</dbReference>
<dbReference type="RefSeq" id="WP_052399924.1">
    <property type="nucleotide sequence ID" value="NZ_CALCVY010000263.1"/>
</dbReference>
<dbReference type="InterPro" id="IPR050447">
    <property type="entry name" value="Erg6_SMT_methyltransf"/>
</dbReference>
<reference evidence="5" key="2">
    <citation type="submission" date="2014-09" db="EMBL/GenBank/DDBJ databases">
        <authorList>
            <person name="Bishop-Lilly K.A."/>
            <person name="Broomall S.M."/>
            <person name="Chain P.S."/>
            <person name="Chertkov O."/>
            <person name="Coyne S.R."/>
            <person name="Daligault H.E."/>
            <person name="Davenport K.W."/>
            <person name="Erkkila T."/>
            <person name="Frey K.G."/>
            <person name="Gibbons H.S."/>
            <person name="Gu W."/>
            <person name="Jaissle J."/>
            <person name="Johnson S.L."/>
            <person name="Koroleva G.I."/>
            <person name="Ladner J.T."/>
            <person name="Lo C.-C."/>
            <person name="Minogue T.D."/>
            <person name="Munk C."/>
            <person name="Palacios G.F."/>
            <person name="Redden C.L."/>
            <person name="Rosenzweig C.N."/>
            <person name="Scholz M.B."/>
            <person name="Teshima H."/>
            <person name="Xu Y."/>
        </authorList>
    </citation>
    <scope>NUCLEOTIDE SEQUENCE</scope>
    <source>
        <strain evidence="5">Mb9</strain>
    </source>
</reference>
<dbReference type="Proteomes" id="UP000062768">
    <property type="component" value="Chromosome I"/>
</dbReference>
<dbReference type="Gene3D" id="3.40.50.150">
    <property type="entry name" value="Vaccinia Virus protein VP39"/>
    <property type="match status" value="1"/>
</dbReference>
<organism evidence="4 6">
    <name type="scientific">Methanobacterium formicicum</name>
    <dbReference type="NCBI Taxonomy" id="2162"/>
    <lineage>
        <taxon>Archaea</taxon>
        <taxon>Methanobacteriati</taxon>
        <taxon>Methanobacteriota</taxon>
        <taxon>Methanomada group</taxon>
        <taxon>Methanobacteria</taxon>
        <taxon>Methanobacteriales</taxon>
        <taxon>Methanobacteriaceae</taxon>
        <taxon>Methanobacterium</taxon>
    </lineage>
</organism>
<evidence type="ECO:0000256" key="2">
    <source>
        <dbReference type="SAM" id="MobiDB-lite"/>
    </source>
</evidence>
<dbReference type="GO" id="GO:0003838">
    <property type="term" value="F:sterol 24-C-methyltransferase activity"/>
    <property type="evidence" value="ECO:0007669"/>
    <property type="project" value="TreeGrafter"/>
</dbReference>
<dbReference type="Proteomes" id="UP000029661">
    <property type="component" value="Chromosome"/>
</dbReference>
<keyword evidence="1 4" id="KW-0808">Transferase</keyword>
<dbReference type="KEGG" id="mfc:BRM9_0203"/>